<proteinExistence type="predicted"/>
<gene>
    <name evidence="1" type="ORF">V1525DRAFT_396514</name>
</gene>
<reference evidence="2" key="1">
    <citation type="journal article" date="2024" name="Front. Bioeng. Biotechnol.">
        <title>Genome-scale model development and genomic sequencing of the oleaginous clade Lipomyces.</title>
        <authorList>
            <person name="Czajka J.J."/>
            <person name="Han Y."/>
            <person name="Kim J."/>
            <person name="Mondo S.J."/>
            <person name="Hofstad B.A."/>
            <person name="Robles A."/>
            <person name="Haridas S."/>
            <person name="Riley R."/>
            <person name="LaButti K."/>
            <person name="Pangilinan J."/>
            <person name="Andreopoulos W."/>
            <person name="Lipzen A."/>
            <person name="Yan J."/>
            <person name="Wang M."/>
            <person name="Ng V."/>
            <person name="Grigoriev I.V."/>
            <person name="Spatafora J.W."/>
            <person name="Magnuson J.K."/>
            <person name="Baker S.E."/>
            <person name="Pomraning K.R."/>
        </authorList>
    </citation>
    <scope>NUCLEOTIDE SEQUENCE [LARGE SCALE GENOMIC DNA]</scope>
    <source>
        <strain evidence="2">CBS 7786</strain>
    </source>
</reference>
<sequence length="262" mass="28969">MNEQNPVQAKRVLIRSLIRQVAEVLNRKSLPSRSPVRSHSGTYRNNRDLSVGPFHGTDKVASEAGPVDIPVTELMRSLSPEEQSIFVTLHYLLPFTFIPALDLLDKGVIEFVEPIFAEAKKGEEVGIGPVAMFRVATALDDLDPSYERVRIGTWTCSCMHFFKHAVMISEVADLLEFGDNEREDSVPASVPDEIGDNASETGDDWFLKVGECTHVVACFIAKSCGDNAKQFVRRVNAESIDSWLEICEIPSIPHAGAHSMSI</sequence>
<keyword evidence="2" id="KW-1185">Reference proteome</keyword>
<accession>A0ACC3T8G9</accession>
<dbReference type="Proteomes" id="UP001433508">
    <property type="component" value="Unassembled WGS sequence"/>
</dbReference>
<evidence type="ECO:0000313" key="2">
    <source>
        <dbReference type="Proteomes" id="UP001433508"/>
    </source>
</evidence>
<protein>
    <submittedName>
        <fullName evidence="1">Uncharacterized protein</fullName>
    </submittedName>
</protein>
<name>A0ACC3T8G9_LIPKO</name>
<evidence type="ECO:0000313" key="1">
    <source>
        <dbReference type="EMBL" id="KAK9239981.1"/>
    </source>
</evidence>
<organism evidence="1 2">
    <name type="scientific">Lipomyces kononenkoae</name>
    <name type="common">Yeast</name>
    <dbReference type="NCBI Taxonomy" id="34357"/>
    <lineage>
        <taxon>Eukaryota</taxon>
        <taxon>Fungi</taxon>
        <taxon>Dikarya</taxon>
        <taxon>Ascomycota</taxon>
        <taxon>Saccharomycotina</taxon>
        <taxon>Lipomycetes</taxon>
        <taxon>Lipomycetales</taxon>
        <taxon>Lipomycetaceae</taxon>
        <taxon>Lipomyces</taxon>
    </lineage>
</organism>
<comment type="caution">
    <text evidence="1">The sequence shown here is derived from an EMBL/GenBank/DDBJ whole genome shotgun (WGS) entry which is preliminary data.</text>
</comment>
<dbReference type="EMBL" id="MU971342">
    <property type="protein sequence ID" value="KAK9239981.1"/>
    <property type="molecule type" value="Genomic_DNA"/>
</dbReference>